<dbReference type="PaxDb" id="522772-Dacet_1113"/>
<reference evidence="1 2" key="1">
    <citation type="journal article" date="2010" name="Stand. Genomic Sci.">
        <title>Complete genome sequence of Denitrovibrio acetiphilus type strain (N2460).</title>
        <authorList>
            <person name="Kiss H."/>
            <person name="Lang E."/>
            <person name="Lapidus A."/>
            <person name="Copeland A."/>
            <person name="Nolan M."/>
            <person name="Glavina Del Rio T."/>
            <person name="Chen F."/>
            <person name="Lucas S."/>
            <person name="Tice H."/>
            <person name="Cheng J.F."/>
            <person name="Han C."/>
            <person name="Goodwin L."/>
            <person name="Pitluck S."/>
            <person name="Liolios K."/>
            <person name="Pati A."/>
            <person name="Ivanova N."/>
            <person name="Mavromatis K."/>
            <person name="Chen A."/>
            <person name="Palaniappan K."/>
            <person name="Land M."/>
            <person name="Hauser L."/>
            <person name="Chang Y.J."/>
            <person name="Jeffries C.D."/>
            <person name="Detter J.C."/>
            <person name="Brettin T."/>
            <person name="Spring S."/>
            <person name="Rohde M."/>
            <person name="Goker M."/>
            <person name="Woyke T."/>
            <person name="Bristow J."/>
            <person name="Eisen J.A."/>
            <person name="Markowitz V."/>
            <person name="Hugenholtz P."/>
            <person name="Kyrpides N.C."/>
            <person name="Klenk H.P."/>
        </authorList>
    </citation>
    <scope>NUCLEOTIDE SEQUENCE [LARGE SCALE GENOMIC DNA]</scope>
    <source>
        <strain evidence="2">DSM 12809 / NBRC 114555 / N2460</strain>
    </source>
</reference>
<dbReference type="Proteomes" id="UP000002012">
    <property type="component" value="Chromosome"/>
</dbReference>
<dbReference type="AlphaFoldDB" id="D4H786"/>
<dbReference type="KEGG" id="dap:Dacet_1113"/>
<dbReference type="InParanoid" id="D4H786"/>
<keyword evidence="2" id="KW-1185">Reference proteome</keyword>
<dbReference type="eggNOG" id="COG2267">
    <property type="taxonomic scope" value="Bacteria"/>
</dbReference>
<dbReference type="OrthoDB" id="9799552at2"/>
<organism evidence="1 2">
    <name type="scientific">Denitrovibrio acetiphilus (strain DSM 12809 / NBRC 114555 / N2460)</name>
    <dbReference type="NCBI Taxonomy" id="522772"/>
    <lineage>
        <taxon>Bacteria</taxon>
        <taxon>Pseudomonadati</taxon>
        <taxon>Deferribacterota</taxon>
        <taxon>Deferribacteres</taxon>
        <taxon>Deferribacterales</taxon>
        <taxon>Geovibrionaceae</taxon>
        <taxon>Denitrovibrio</taxon>
    </lineage>
</organism>
<protein>
    <submittedName>
        <fullName evidence="1">Uncharacterized protein</fullName>
    </submittedName>
</protein>
<dbReference type="SUPFAM" id="SSF53474">
    <property type="entry name" value="alpha/beta-Hydrolases"/>
    <property type="match status" value="1"/>
</dbReference>
<sequence>MKDVFISGWCGYPEIFGDFADEFDFVVPFVTHSLRDIDDLVQEGGRNLFAWSTGAYLMLDQPVRPNFENIVLAAPFKKFTKYTPAKVLEKMVLKFAQFPDKVIEDFFKRCKSPVIPLMVEGQFYILMHQLKFLMNTNIEEIEWDMTGVTLLHGAEDVIVDIEASRDIQWETSCLLTELDGVGHYIPPEILKQHKI</sequence>
<dbReference type="RefSeq" id="WP_013010409.1">
    <property type="nucleotide sequence ID" value="NC_013943.1"/>
</dbReference>
<gene>
    <name evidence="1" type="ordered locus">Dacet_1113</name>
</gene>
<name>D4H786_DENA2</name>
<dbReference type="Gene3D" id="3.40.50.1820">
    <property type="entry name" value="alpha/beta hydrolase"/>
    <property type="match status" value="1"/>
</dbReference>
<evidence type="ECO:0000313" key="1">
    <source>
        <dbReference type="EMBL" id="ADD67885.1"/>
    </source>
</evidence>
<dbReference type="EMBL" id="CP001968">
    <property type="protein sequence ID" value="ADD67885.1"/>
    <property type="molecule type" value="Genomic_DNA"/>
</dbReference>
<dbReference type="HOGENOM" id="CLU_118030_0_0_0"/>
<dbReference type="InterPro" id="IPR029058">
    <property type="entry name" value="AB_hydrolase_fold"/>
</dbReference>
<proteinExistence type="predicted"/>
<evidence type="ECO:0000313" key="2">
    <source>
        <dbReference type="Proteomes" id="UP000002012"/>
    </source>
</evidence>
<dbReference type="STRING" id="522772.Dacet_1113"/>
<accession>D4H786</accession>